<dbReference type="EC" id="4.3.1.7" evidence="5"/>
<dbReference type="InterPro" id="IPR009246">
    <property type="entry name" value="EutC"/>
</dbReference>
<protein>
    <recommendedName>
        <fullName evidence="5">Ethanolamine ammonia-lyase small subunit</fullName>
        <shortName evidence="5">EAL small subunit</shortName>
        <ecNumber evidence="5">4.3.1.7</ecNumber>
    </recommendedName>
</protein>
<comment type="function">
    <text evidence="5">Catalyzes the deamination of various vicinal amino-alcohols to oxo compounds. Allows this organism to utilize ethanolamine as the sole source of nitrogen and carbon in the presence of external vitamin B12.</text>
</comment>
<comment type="catalytic activity">
    <reaction evidence="5">
        <text>ethanolamine = acetaldehyde + NH4(+)</text>
        <dbReference type="Rhea" id="RHEA:15313"/>
        <dbReference type="ChEBI" id="CHEBI:15343"/>
        <dbReference type="ChEBI" id="CHEBI:28938"/>
        <dbReference type="ChEBI" id="CHEBI:57603"/>
        <dbReference type="EC" id="4.3.1.7"/>
    </reaction>
</comment>
<dbReference type="KEGG" id="rpx:Rpdx1_1598"/>
<dbReference type="NCBIfam" id="NF003971">
    <property type="entry name" value="PRK05465.1"/>
    <property type="match status" value="1"/>
</dbReference>
<evidence type="ECO:0000256" key="4">
    <source>
        <dbReference type="ARBA" id="ARBA00024446"/>
    </source>
</evidence>
<evidence type="ECO:0000256" key="3">
    <source>
        <dbReference type="ARBA" id="ARBA00023285"/>
    </source>
</evidence>
<keyword evidence="4 5" id="KW-1283">Bacterial microcompartment</keyword>
<dbReference type="HAMAP" id="MF_00601">
    <property type="entry name" value="EutC"/>
    <property type="match status" value="1"/>
</dbReference>
<comment type="subcellular location">
    <subcellularLocation>
        <location evidence="5">Bacterial microcompartment</location>
    </subcellularLocation>
</comment>
<dbReference type="InterPro" id="IPR042251">
    <property type="entry name" value="EutC_C"/>
</dbReference>
<evidence type="ECO:0000256" key="1">
    <source>
        <dbReference type="ARBA" id="ARBA00022628"/>
    </source>
</evidence>
<dbReference type="GO" id="GO:0006520">
    <property type="term" value="P:amino acid metabolic process"/>
    <property type="evidence" value="ECO:0007669"/>
    <property type="project" value="InterPro"/>
</dbReference>
<keyword evidence="3 5" id="KW-0170">Cobalt</keyword>
<keyword evidence="2 5" id="KW-0456">Lyase</keyword>
<feature type="binding site" evidence="5">
    <location>
        <position position="177"/>
    </location>
    <ligand>
        <name>adenosylcob(III)alamin</name>
        <dbReference type="ChEBI" id="CHEBI:18408"/>
    </ligand>
</feature>
<dbReference type="UniPathway" id="UPA00560"/>
<dbReference type="OrthoDB" id="114248at2"/>
<dbReference type="AlphaFoldDB" id="E6VJ77"/>
<dbReference type="GO" id="GO:0046336">
    <property type="term" value="P:ethanolamine catabolic process"/>
    <property type="evidence" value="ECO:0007669"/>
    <property type="project" value="UniProtKB-UniRule"/>
</dbReference>
<comment type="subunit">
    <text evidence="5">The basic unit is a heterodimer which dimerizes to form tetramers. The heterotetramers trimerize; 6 large subunits form a core ring with 6 small subunits projecting outwards.</text>
</comment>
<dbReference type="Proteomes" id="UP000001402">
    <property type="component" value="Chromosome"/>
</dbReference>
<comment type="pathway">
    <text evidence="5">Amine and polyamine degradation; ethanolamine degradation.</text>
</comment>
<accession>E6VJ77</accession>
<dbReference type="GO" id="GO:0009350">
    <property type="term" value="C:ethanolamine ammonia-lyase complex"/>
    <property type="evidence" value="ECO:0007669"/>
    <property type="project" value="UniProtKB-UniRule"/>
</dbReference>
<dbReference type="GO" id="GO:0031471">
    <property type="term" value="C:ethanolamine degradation polyhedral organelle"/>
    <property type="evidence" value="ECO:0007669"/>
    <property type="project" value="UniProtKB-UniRule"/>
</dbReference>
<feature type="binding site" evidence="5">
    <location>
        <position position="206"/>
    </location>
    <ligand>
        <name>adenosylcob(III)alamin</name>
        <dbReference type="ChEBI" id="CHEBI:18408"/>
    </ligand>
</feature>
<dbReference type="PANTHER" id="PTHR39330:SF1">
    <property type="entry name" value="ETHANOLAMINE AMMONIA-LYASE SMALL SUBUNIT"/>
    <property type="match status" value="1"/>
</dbReference>
<feature type="binding site" evidence="5">
    <location>
        <position position="156"/>
    </location>
    <ligand>
        <name>adenosylcob(III)alamin</name>
        <dbReference type="ChEBI" id="CHEBI:18408"/>
    </ligand>
</feature>
<dbReference type="PIRSF" id="PIRSF018982">
    <property type="entry name" value="EutC"/>
    <property type="match status" value="1"/>
</dbReference>
<dbReference type="EMBL" id="CP002418">
    <property type="protein sequence ID" value="ADU43218.1"/>
    <property type="molecule type" value="Genomic_DNA"/>
</dbReference>
<dbReference type="PANTHER" id="PTHR39330">
    <property type="entry name" value="ETHANOLAMINE AMMONIA-LYASE LIGHT CHAIN"/>
    <property type="match status" value="1"/>
</dbReference>
<proteinExistence type="inferred from homology"/>
<dbReference type="Gene3D" id="3.40.50.11240">
    <property type="entry name" value="Ethanolamine ammonia-lyase light chain (EutC)"/>
    <property type="match status" value="1"/>
</dbReference>
<gene>
    <name evidence="5" type="primary">eutC</name>
    <name evidence="6" type="ordered locus">Rpdx1_1598</name>
</gene>
<organism evidence="6 7">
    <name type="scientific">Rhodopseudomonas palustris (strain DX-1)</name>
    <dbReference type="NCBI Taxonomy" id="652103"/>
    <lineage>
        <taxon>Bacteria</taxon>
        <taxon>Pseudomonadati</taxon>
        <taxon>Pseudomonadota</taxon>
        <taxon>Alphaproteobacteria</taxon>
        <taxon>Hyphomicrobiales</taxon>
        <taxon>Nitrobacteraceae</taxon>
        <taxon>Rhodopseudomonas</taxon>
    </lineage>
</organism>
<dbReference type="GO" id="GO:0031419">
    <property type="term" value="F:cobalamin binding"/>
    <property type="evidence" value="ECO:0007669"/>
    <property type="project" value="UniProtKB-UniRule"/>
</dbReference>
<dbReference type="STRING" id="652103.Rpdx1_1598"/>
<dbReference type="HOGENOM" id="CLU_068224_1_0_5"/>
<evidence type="ECO:0000313" key="7">
    <source>
        <dbReference type="Proteomes" id="UP000001402"/>
    </source>
</evidence>
<evidence type="ECO:0000256" key="5">
    <source>
        <dbReference type="HAMAP-Rule" id="MF_00601"/>
    </source>
</evidence>
<evidence type="ECO:0000256" key="2">
    <source>
        <dbReference type="ARBA" id="ARBA00023239"/>
    </source>
</evidence>
<name>E6VJ77_RHOPX</name>
<sequence>MNSPATPPRSLAELRSLTPARVALGRAGASLPTEALLDFTLAHARARDAVHAAFDAGAVVSELQALGLPALQVASRAGDRREYLARPDLGRQLDPASRAVLDGAAKAADVALVIGDGLSPVAVAAQAVAVVRHLLPRLAAARIGIGAAVVATGARVALGDEIGAALGARLVVVLIGERPGLSAPASLGAYLTFGPRPGLTDADRNCVSNVHAAGISPDEAAHKIAWLVREGLARQATGIALKDESGDPVPSLPPP</sequence>
<keyword evidence="1 5" id="KW-0846">Cobalamin</keyword>
<dbReference type="Pfam" id="PF05985">
    <property type="entry name" value="EutC"/>
    <property type="match status" value="1"/>
</dbReference>
<dbReference type="BioCyc" id="RPAL652103:RPDX1_RS07860-MONOMER"/>
<dbReference type="GO" id="GO:0008851">
    <property type="term" value="F:ethanolamine ammonia-lyase activity"/>
    <property type="evidence" value="ECO:0007669"/>
    <property type="project" value="UniProtKB-UniRule"/>
</dbReference>
<dbReference type="InterPro" id="IPR042255">
    <property type="entry name" value="EutC_N"/>
</dbReference>
<evidence type="ECO:0000313" key="6">
    <source>
        <dbReference type="EMBL" id="ADU43218.1"/>
    </source>
</evidence>
<reference evidence="6" key="1">
    <citation type="submission" date="2010-12" db="EMBL/GenBank/DDBJ databases">
        <title>Complete sequence of Rhodopseudomonas palustris DX-1.</title>
        <authorList>
            <consortium name="US DOE Joint Genome Institute"/>
            <person name="Lucas S."/>
            <person name="Copeland A."/>
            <person name="Lapidus A."/>
            <person name="Cheng J.-F."/>
            <person name="Goodwin L."/>
            <person name="Pitluck S."/>
            <person name="Misra M."/>
            <person name="Chertkov O."/>
            <person name="Detter J.C."/>
            <person name="Han C."/>
            <person name="Tapia R."/>
            <person name="Land M."/>
            <person name="Hauser L."/>
            <person name="Kyrpides N."/>
            <person name="Ivanova N."/>
            <person name="Ovchinnikova G."/>
            <person name="Logan B."/>
            <person name="Oda Y."/>
            <person name="Harwood C."/>
            <person name="Woyke T."/>
        </authorList>
    </citation>
    <scope>NUCLEOTIDE SEQUENCE [LARGE SCALE GENOMIC DNA]</scope>
    <source>
        <strain evidence="6">DX-1</strain>
    </source>
</reference>
<comment type="cofactor">
    <cofactor evidence="5">
        <name>adenosylcob(III)alamin</name>
        <dbReference type="ChEBI" id="CHEBI:18408"/>
    </cofactor>
    <text evidence="5">Binds between the large and small subunits.</text>
</comment>
<dbReference type="Gene3D" id="1.10.30.40">
    <property type="entry name" value="Ethanolamine ammonia-lyase light chain (EutC), N-terminal domain"/>
    <property type="match status" value="1"/>
</dbReference>
<comment type="similarity">
    <text evidence="5">Belongs to the EutC family.</text>
</comment>
<dbReference type="eggNOG" id="COG4302">
    <property type="taxonomic scope" value="Bacteria"/>
</dbReference>